<gene>
    <name evidence="1" type="ORF">CCUS01_04334</name>
</gene>
<evidence type="ECO:0000313" key="1">
    <source>
        <dbReference type="EMBL" id="KAK1481222.1"/>
    </source>
</evidence>
<reference evidence="1" key="1">
    <citation type="submission" date="2016-11" db="EMBL/GenBank/DDBJ databases">
        <title>The genome sequence of Colletotrichum cuscutae.</title>
        <authorList>
            <person name="Baroncelli R."/>
        </authorList>
    </citation>
    <scope>NUCLEOTIDE SEQUENCE</scope>
    <source>
        <strain evidence="1">IMI 304802</strain>
    </source>
</reference>
<sequence length="203" mass="22116">MVLKETMVCSERPLSCEGRFAIVLNHCCAHVAPRRPGRWDDEQKRMNEWRVVDGEKKVESPGAGGRSTGTCGLRERVRCEMNGGLRNTISWYGGVDQLYWSSGGAVDSTGGLGDVLVTLGLYPLPVASVASLATNPVFVSVCMYGVPVQWFLSRENGNKRHENQGCGTGSITPDWLEEKKKKKPTAMENVADNLLATEAANAN</sequence>
<comment type="caution">
    <text evidence="1">The sequence shown here is derived from an EMBL/GenBank/DDBJ whole genome shotgun (WGS) entry which is preliminary data.</text>
</comment>
<keyword evidence="2" id="KW-1185">Reference proteome</keyword>
<accession>A0AAI9VDG7</accession>
<protein>
    <submittedName>
        <fullName evidence="1">Uncharacterized protein</fullName>
    </submittedName>
</protein>
<dbReference type="AlphaFoldDB" id="A0AAI9VDG7"/>
<name>A0AAI9VDG7_9PEZI</name>
<dbReference type="EMBL" id="MPDP01000101">
    <property type="protein sequence ID" value="KAK1481222.1"/>
    <property type="molecule type" value="Genomic_DNA"/>
</dbReference>
<organism evidence="1 2">
    <name type="scientific">Colletotrichum cuscutae</name>
    <dbReference type="NCBI Taxonomy" id="1209917"/>
    <lineage>
        <taxon>Eukaryota</taxon>
        <taxon>Fungi</taxon>
        <taxon>Dikarya</taxon>
        <taxon>Ascomycota</taxon>
        <taxon>Pezizomycotina</taxon>
        <taxon>Sordariomycetes</taxon>
        <taxon>Hypocreomycetidae</taxon>
        <taxon>Glomerellales</taxon>
        <taxon>Glomerellaceae</taxon>
        <taxon>Colletotrichum</taxon>
        <taxon>Colletotrichum acutatum species complex</taxon>
    </lineage>
</organism>
<evidence type="ECO:0000313" key="2">
    <source>
        <dbReference type="Proteomes" id="UP001239213"/>
    </source>
</evidence>
<proteinExistence type="predicted"/>
<dbReference type="Proteomes" id="UP001239213">
    <property type="component" value="Unassembled WGS sequence"/>
</dbReference>